<evidence type="ECO:0000256" key="5">
    <source>
        <dbReference type="RuleBase" id="RU361279"/>
    </source>
</evidence>
<evidence type="ECO:0000256" key="4">
    <source>
        <dbReference type="PIRSR" id="PIRSR006806-1"/>
    </source>
</evidence>
<sequence length="199" mass="22894">MTQPNSPEHSANVNVDQTRKVLRKELLARRRQTPAEIRQQWDQLLMSSLLTWCEQHRTSSVGVYWPIHAEPDLRACYSPMTQMGIQLALPWVVEKNAPLRFLAWQEGDSMTRDDYGIPLPAQREYLIVPEVLLIPCVGFTSQGYRLGYGGGYYDRTLALHTECHAVGIAYHSALSEFDRGVHDIRMHEILTEQELLEFN</sequence>
<dbReference type="RefSeq" id="WP_186911149.1">
    <property type="nucleotide sequence ID" value="NZ_JACOFV010000002.1"/>
</dbReference>
<keyword evidence="2 4" id="KW-0547">Nucleotide-binding</keyword>
<keyword evidence="6" id="KW-0436">Ligase</keyword>
<dbReference type="NCBIfam" id="TIGR02727">
    <property type="entry name" value="MTHFS_bact"/>
    <property type="match status" value="1"/>
</dbReference>
<dbReference type="GO" id="GO:0009396">
    <property type="term" value="P:folic acid-containing compound biosynthetic process"/>
    <property type="evidence" value="ECO:0007669"/>
    <property type="project" value="TreeGrafter"/>
</dbReference>
<evidence type="ECO:0000313" key="6">
    <source>
        <dbReference type="EMBL" id="MBC3861218.1"/>
    </source>
</evidence>
<dbReference type="EMBL" id="JACOFV010000002">
    <property type="protein sequence ID" value="MBC3861218.1"/>
    <property type="molecule type" value="Genomic_DNA"/>
</dbReference>
<dbReference type="PANTHER" id="PTHR23407">
    <property type="entry name" value="ATPASE INHIBITOR/5-FORMYLTETRAHYDROFOLATE CYCLO-LIGASE"/>
    <property type="match status" value="1"/>
</dbReference>
<evidence type="ECO:0000313" key="7">
    <source>
        <dbReference type="Proteomes" id="UP000634011"/>
    </source>
</evidence>
<name>A0A923HM59_9BURK</name>
<comment type="caution">
    <text evidence="6">The sequence shown here is derived from an EMBL/GenBank/DDBJ whole genome shotgun (WGS) entry which is preliminary data.</text>
</comment>
<evidence type="ECO:0000256" key="3">
    <source>
        <dbReference type="ARBA" id="ARBA00022840"/>
    </source>
</evidence>
<dbReference type="GO" id="GO:0035999">
    <property type="term" value="P:tetrahydrofolate interconversion"/>
    <property type="evidence" value="ECO:0007669"/>
    <property type="project" value="TreeGrafter"/>
</dbReference>
<dbReference type="GO" id="GO:0005524">
    <property type="term" value="F:ATP binding"/>
    <property type="evidence" value="ECO:0007669"/>
    <property type="project" value="UniProtKB-KW"/>
</dbReference>
<dbReference type="InterPro" id="IPR037171">
    <property type="entry name" value="NagB/RpiA_transferase-like"/>
</dbReference>
<dbReference type="PIRSF" id="PIRSF006806">
    <property type="entry name" value="FTHF_cligase"/>
    <property type="match status" value="1"/>
</dbReference>
<dbReference type="AlphaFoldDB" id="A0A923HM59"/>
<feature type="binding site" evidence="4">
    <location>
        <position position="70"/>
    </location>
    <ligand>
        <name>substrate</name>
    </ligand>
</feature>
<proteinExistence type="inferred from homology"/>
<dbReference type="SUPFAM" id="SSF100950">
    <property type="entry name" value="NagB/RpiA/CoA transferase-like"/>
    <property type="match status" value="1"/>
</dbReference>
<gene>
    <name evidence="6" type="ORF">H8K32_03825</name>
</gene>
<dbReference type="Gene3D" id="3.40.50.10420">
    <property type="entry name" value="NagB/RpiA/CoA transferase-like"/>
    <property type="match status" value="1"/>
</dbReference>
<dbReference type="InterPro" id="IPR024185">
    <property type="entry name" value="FTHF_cligase-like_sf"/>
</dbReference>
<accession>A0A923HM59</accession>
<dbReference type="InterPro" id="IPR002698">
    <property type="entry name" value="FTHF_cligase"/>
</dbReference>
<keyword evidence="7" id="KW-1185">Reference proteome</keyword>
<evidence type="ECO:0000256" key="2">
    <source>
        <dbReference type="ARBA" id="ARBA00022741"/>
    </source>
</evidence>
<comment type="similarity">
    <text evidence="1 5">Belongs to the 5-formyltetrahydrofolate cyclo-ligase family.</text>
</comment>
<comment type="cofactor">
    <cofactor evidence="5">
        <name>Mg(2+)</name>
        <dbReference type="ChEBI" id="CHEBI:18420"/>
    </cofactor>
</comment>
<keyword evidence="3 4" id="KW-0067">ATP-binding</keyword>
<evidence type="ECO:0000256" key="1">
    <source>
        <dbReference type="ARBA" id="ARBA00010638"/>
    </source>
</evidence>
<keyword evidence="5" id="KW-0479">Metal-binding</keyword>
<dbReference type="EC" id="6.3.3.2" evidence="5"/>
<reference evidence="6" key="1">
    <citation type="submission" date="2020-08" db="EMBL/GenBank/DDBJ databases">
        <title>Novel species isolated from subtropical streams in China.</title>
        <authorList>
            <person name="Lu H."/>
        </authorList>
    </citation>
    <scope>NUCLEOTIDE SEQUENCE</scope>
    <source>
        <strain evidence="6">KACC 12607</strain>
    </source>
</reference>
<protein>
    <recommendedName>
        <fullName evidence="5">5-formyltetrahydrofolate cyclo-ligase</fullName>
        <ecNumber evidence="5">6.3.3.2</ecNumber>
    </recommendedName>
</protein>
<comment type="catalytic activity">
    <reaction evidence="5">
        <text>(6S)-5-formyl-5,6,7,8-tetrahydrofolate + ATP = (6R)-5,10-methenyltetrahydrofolate + ADP + phosphate</text>
        <dbReference type="Rhea" id="RHEA:10488"/>
        <dbReference type="ChEBI" id="CHEBI:30616"/>
        <dbReference type="ChEBI" id="CHEBI:43474"/>
        <dbReference type="ChEBI" id="CHEBI:57455"/>
        <dbReference type="ChEBI" id="CHEBI:57457"/>
        <dbReference type="ChEBI" id="CHEBI:456216"/>
        <dbReference type="EC" id="6.3.3.2"/>
    </reaction>
</comment>
<dbReference type="PANTHER" id="PTHR23407:SF1">
    <property type="entry name" value="5-FORMYLTETRAHYDROFOLATE CYCLO-LIGASE"/>
    <property type="match status" value="1"/>
</dbReference>
<dbReference type="GO" id="GO:0046872">
    <property type="term" value="F:metal ion binding"/>
    <property type="evidence" value="ECO:0007669"/>
    <property type="project" value="UniProtKB-KW"/>
</dbReference>
<organism evidence="6 7">
    <name type="scientific">Undibacterium jejuense</name>
    <dbReference type="NCBI Taxonomy" id="1344949"/>
    <lineage>
        <taxon>Bacteria</taxon>
        <taxon>Pseudomonadati</taxon>
        <taxon>Pseudomonadota</taxon>
        <taxon>Betaproteobacteria</taxon>
        <taxon>Burkholderiales</taxon>
        <taxon>Oxalobacteraceae</taxon>
        <taxon>Undibacterium</taxon>
    </lineage>
</organism>
<feature type="binding site" evidence="4">
    <location>
        <begin position="19"/>
        <end position="23"/>
    </location>
    <ligand>
        <name>ATP</name>
        <dbReference type="ChEBI" id="CHEBI:30616"/>
    </ligand>
</feature>
<dbReference type="Proteomes" id="UP000634011">
    <property type="component" value="Unassembled WGS sequence"/>
</dbReference>
<feature type="binding site" evidence="4">
    <location>
        <begin position="145"/>
        <end position="153"/>
    </location>
    <ligand>
        <name>ATP</name>
        <dbReference type="ChEBI" id="CHEBI:30616"/>
    </ligand>
</feature>
<dbReference type="GO" id="GO:0030272">
    <property type="term" value="F:5-formyltetrahydrofolate cyclo-ligase activity"/>
    <property type="evidence" value="ECO:0007669"/>
    <property type="project" value="UniProtKB-EC"/>
</dbReference>
<keyword evidence="5" id="KW-0460">Magnesium</keyword>
<dbReference type="Pfam" id="PF01812">
    <property type="entry name" value="5-FTHF_cyc-lig"/>
    <property type="match status" value="1"/>
</dbReference>